<keyword evidence="2" id="KW-1185">Reference proteome</keyword>
<accession>A0A9W8HAU8</accession>
<dbReference type="OrthoDB" id="2607904at2759"/>
<reference evidence="1" key="1">
    <citation type="submission" date="2022-07" db="EMBL/GenBank/DDBJ databases">
        <title>Phylogenomic reconstructions and comparative analyses of Kickxellomycotina fungi.</title>
        <authorList>
            <person name="Reynolds N.K."/>
            <person name="Stajich J.E."/>
            <person name="Barry K."/>
            <person name="Grigoriev I.V."/>
            <person name="Crous P."/>
            <person name="Smith M.E."/>
        </authorList>
    </citation>
    <scope>NUCLEOTIDE SEQUENCE</scope>
    <source>
        <strain evidence="1">NBRC 105414</strain>
    </source>
</reference>
<comment type="caution">
    <text evidence="1">The sequence shown here is derived from an EMBL/GenBank/DDBJ whole genome shotgun (WGS) entry which is preliminary data.</text>
</comment>
<name>A0A9W8HAU8_9FUNG</name>
<organism evidence="1 2">
    <name type="scientific">Coemansia javaensis</name>
    <dbReference type="NCBI Taxonomy" id="2761396"/>
    <lineage>
        <taxon>Eukaryota</taxon>
        <taxon>Fungi</taxon>
        <taxon>Fungi incertae sedis</taxon>
        <taxon>Zoopagomycota</taxon>
        <taxon>Kickxellomycotina</taxon>
        <taxon>Kickxellomycetes</taxon>
        <taxon>Kickxellales</taxon>
        <taxon>Kickxellaceae</taxon>
        <taxon>Coemansia</taxon>
    </lineage>
</organism>
<dbReference type="Proteomes" id="UP001140217">
    <property type="component" value="Unassembled WGS sequence"/>
</dbReference>
<dbReference type="AlphaFoldDB" id="A0A9W8HAU8"/>
<gene>
    <name evidence="1" type="ORF">H4R18_003937</name>
</gene>
<proteinExistence type="predicted"/>
<evidence type="ECO:0000313" key="1">
    <source>
        <dbReference type="EMBL" id="KAJ2779581.1"/>
    </source>
</evidence>
<protein>
    <submittedName>
        <fullName evidence="1">Uncharacterized protein</fullName>
    </submittedName>
</protein>
<dbReference type="EMBL" id="JANBUL010000171">
    <property type="protein sequence ID" value="KAJ2779581.1"/>
    <property type="molecule type" value="Genomic_DNA"/>
</dbReference>
<sequence>MHIDDLPNDVLCLVLHWTIGVPDGVLRLTLNSVFDYSNDVLHEVKRNLPLLAVCQRWRHMALPMLYSTAAFMRSAMSEWGGVKSLIIKFDSSDQLGDEPVASILDGVAMEAACDAIAAAFPGVSGLCFLANGSNPDPAISKIYGRLTGVYAGRLERLEMEHPADFPRDVVFKRLKRLNVKNYYEPDDAGLVEPFDAKIKRLVIGSSAVLFPEQLAAVEFVCTYSKRYPHLNYVKHSFS</sequence>
<evidence type="ECO:0000313" key="2">
    <source>
        <dbReference type="Proteomes" id="UP001140217"/>
    </source>
</evidence>